<gene>
    <name evidence="1" type="ORF">PECUL_23A005966</name>
</gene>
<feature type="non-terminal residue" evidence="1">
    <location>
        <position position="77"/>
    </location>
</feature>
<dbReference type="Proteomes" id="UP001295444">
    <property type="component" value="Chromosome 10"/>
</dbReference>
<evidence type="ECO:0000313" key="1">
    <source>
        <dbReference type="EMBL" id="CAH2319359.1"/>
    </source>
</evidence>
<dbReference type="AlphaFoldDB" id="A0AAD1T5T9"/>
<sequence length="77" mass="8393">MAITAKTVFPLEKSDRQKPSLLQKCDVASEPVSSSTATDPSCSYVNKEDITSAVVAFQYQLGHEDTLTKPKTEDMSP</sequence>
<organism evidence="1 2">
    <name type="scientific">Pelobates cultripes</name>
    <name type="common">Western spadefoot toad</name>
    <dbReference type="NCBI Taxonomy" id="61616"/>
    <lineage>
        <taxon>Eukaryota</taxon>
        <taxon>Metazoa</taxon>
        <taxon>Chordata</taxon>
        <taxon>Craniata</taxon>
        <taxon>Vertebrata</taxon>
        <taxon>Euteleostomi</taxon>
        <taxon>Amphibia</taxon>
        <taxon>Batrachia</taxon>
        <taxon>Anura</taxon>
        <taxon>Pelobatoidea</taxon>
        <taxon>Pelobatidae</taxon>
        <taxon>Pelobates</taxon>
    </lineage>
</organism>
<keyword evidence="2" id="KW-1185">Reference proteome</keyword>
<proteinExistence type="predicted"/>
<reference evidence="1" key="1">
    <citation type="submission" date="2022-03" db="EMBL/GenBank/DDBJ databases">
        <authorList>
            <person name="Alioto T."/>
            <person name="Alioto T."/>
            <person name="Gomez Garrido J."/>
        </authorList>
    </citation>
    <scope>NUCLEOTIDE SEQUENCE</scope>
</reference>
<dbReference type="EMBL" id="OW240921">
    <property type="protein sequence ID" value="CAH2319359.1"/>
    <property type="molecule type" value="Genomic_DNA"/>
</dbReference>
<protein>
    <submittedName>
        <fullName evidence="1">Uncharacterized protein</fullName>
    </submittedName>
</protein>
<accession>A0AAD1T5T9</accession>
<name>A0AAD1T5T9_PELCU</name>
<evidence type="ECO:0000313" key="2">
    <source>
        <dbReference type="Proteomes" id="UP001295444"/>
    </source>
</evidence>